<dbReference type="Proteomes" id="UP001281447">
    <property type="component" value="Unassembled WGS sequence"/>
</dbReference>
<gene>
    <name evidence="1" type="ORF">RWE15_20995</name>
</gene>
<accession>A0ABU5CAK2</accession>
<organism evidence="1 2">
    <name type="scientific">Tigheibacillus halophilus</name>
    <dbReference type="NCBI Taxonomy" id="361280"/>
    <lineage>
        <taxon>Bacteria</taxon>
        <taxon>Bacillati</taxon>
        <taxon>Bacillota</taxon>
        <taxon>Bacilli</taxon>
        <taxon>Bacillales</taxon>
        <taxon>Bacillaceae</taxon>
        <taxon>Tigheibacillus</taxon>
    </lineage>
</organism>
<evidence type="ECO:0000313" key="2">
    <source>
        <dbReference type="Proteomes" id="UP001281447"/>
    </source>
</evidence>
<name>A0ABU5CAK2_9BACI</name>
<evidence type="ECO:0000313" key="1">
    <source>
        <dbReference type="EMBL" id="MDY0396353.1"/>
    </source>
</evidence>
<comment type="caution">
    <text evidence="1">The sequence shown here is derived from an EMBL/GenBank/DDBJ whole genome shotgun (WGS) entry which is preliminary data.</text>
</comment>
<reference evidence="1 2" key="1">
    <citation type="submission" date="2023-10" db="EMBL/GenBank/DDBJ databases">
        <title>Virgibacillus halophilus 5B73C genome.</title>
        <authorList>
            <person name="Miliotis G."/>
            <person name="Sengupta P."/>
            <person name="Hameed A."/>
            <person name="Chuvochina M."/>
            <person name="Mcdonagh F."/>
            <person name="Simpson A.C."/>
            <person name="Singh N.K."/>
            <person name="Rekha P.D."/>
            <person name="Raman K."/>
            <person name="Hugenholtz P."/>
            <person name="Venkateswaran K."/>
        </authorList>
    </citation>
    <scope>NUCLEOTIDE SEQUENCE [LARGE SCALE GENOMIC DNA]</scope>
    <source>
        <strain evidence="1 2">5B73C</strain>
    </source>
</reference>
<proteinExistence type="predicted"/>
<protein>
    <submittedName>
        <fullName evidence="1">Uncharacterized protein</fullName>
    </submittedName>
</protein>
<keyword evidence="2" id="KW-1185">Reference proteome</keyword>
<dbReference type="EMBL" id="JAWDIP010000004">
    <property type="protein sequence ID" value="MDY0396353.1"/>
    <property type="molecule type" value="Genomic_DNA"/>
</dbReference>
<sequence>MHETKLYYVTVDNADIRENSLPDSGIEFEIAATDNDIKQLEDLFMKRKRFGDYATAYLNKPFNEWGADREREAYAEVIDKIYKKGLPIGYAKNEAKNR</sequence>